<dbReference type="Proteomes" id="UP000028511">
    <property type="component" value="Unassembled WGS sequence"/>
</dbReference>
<feature type="transmembrane region" description="Helical" evidence="1">
    <location>
        <begin position="6"/>
        <end position="27"/>
    </location>
</feature>
<evidence type="ECO:0000256" key="1">
    <source>
        <dbReference type="SAM" id="Phobius"/>
    </source>
</evidence>
<reference evidence="2" key="1">
    <citation type="submission" date="2013-07" db="EMBL/GenBank/DDBJ databases">
        <title>Sub-species coevolution in mutualistic symbiosis.</title>
        <authorList>
            <person name="Murfin K."/>
            <person name="Klassen J."/>
            <person name="Lee M."/>
            <person name="Forst S."/>
            <person name="Stock P."/>
            <person name="Goodrich-Blair H."/>
        </authorList>
    </citation>
    <scope>NUCLEOTIDE SEQUENCE [LARGE SCALE GENOMIC DNA]</scope>
    <source>
        <strain evidence="2">Puntauvense</strain>
    </source>
</reference>
<name>A0A077NBW0_XENBV</name>
<keyword evidence="1" id="KW-1133">Transmembrane helix</keyword>
<protein>
    <submittedName>
        <fullName evidence="2">Uncharacterized protein</fullName>
    </submittedName>
</protein>
<dbReference type="HOGENOM" id="CLU_3190747_0_0_6"/>
<organism evidence="2">
    <name type="scientific">Xenorhabdus bovienii str. puntauvense</name>
    <dbReference type="NCBI Taxonomy" id="1398201"/>
    <lineage>
        <taxon>Bacteria</taxon>
        <taxon>Pseudomonadati</taxon>
        <taxon>Pseudomonadota</taxon>
        <taxon>Gammaproteobacteria</taxon>
        <taxon>Enterobacterales</taxon>
        <taxon>Morganellaceae</taxon>
        <taxon>Xenorhabdus</taxon>
    </lineage>
</organism>
<sequence>MISFLLINFIWLSFMGVTLIVIGILFVNKQYYKLNLYFKMLMIFWE</sequence>
<keyword evidence="1" id="KW-0812">Transmembrane</keyword>
<keyword evidence="1" id="KW-0472">Membrane</keyword>
<dbReference type="EMBL" id="CBSW010000040">
    <property type="protein sequence ID" value="CDG95460.1"/>
    <property type="molecule type" value="Genomic_DNA"/>
</dbReference>
<dbReference type="AlphaFoldDB" id="A0A077NBW0"/>
<proteinExistence type="predicted"/>
<comment type="caution">
    <text evidence="2">The sequence shown here is derived from an EMBL/GenBank/DDBJ whole genome shotgun (WGS) entry which is preliminary data.</text>
</comment>
<accession>A0A077NBW0</accession>
<evidence type="ECO:0000313" key="2">
    <source>
        <dbReference type="EMBL" id="CDG95460.1"/>
    </source>
</evidence>
<gene>
    <name evidence="2" type="ORF">XBP1_1340005</name>
</gene>